<sequence>MGRTSGSDVGGWLLEWWSSSRVEVSKLGLAVVSYKKVRSVPGVTLPMVKLVLWLILRSPAQWRRRGIYSDSNGISVPESLIFFIAYHTTASHHAVCGPCGEARTCR</sequence>
<accession>A0A426ZCY4</accession>
<proteinExistence type="predicted"/>
<gene>
    <name evidence="1" type="ORF">B296_00026264</name>
</gene>
<dbReference type="EMBL" id="AMZH03007227">
    <property type="protein sequence ID" value="RRT61841.1"/>
    <property type="molecule type" value="Genomic_DNA"/>
</dbReference>
<dbReference type="AlphaFoldDB" id="A0A426ZCY4"/>
<evidence type="ECO:0000313" key="1">
    <source>
        <dbReference type="EMBL" id="RRT61841.1"/>
    </source>
</evidence>
<evidence type="ECO:0000313" key="2">
    <source>
        <dbReference type="Proteomes" id="UP000287651"/>
    </source>
</evidence>
<organism evidence="1 2">
    <name type="scientific">Ensete ventricosum</name>
    <name type="common">Abyssinian banana</name>
    <name type="synonym">Musa ensete</name>
    <dbReference type="NCBI Taxonomy" id="4639"/>
    <lineage>
        <taxon>Eukaryota</taxon>
        <taxon>Viridiplantae</taxon>
        <taxon>Streptophyta</taxon>
        <taxon>Embryophyta</taxon>
        <taxon>Tracheophyta</taxon>
        <taxon>Spermatophyta</taxon>
        <taxon>Magnoliopsida</taxon>
        <taxon>Liliopsida</taxon>
        <taxon>Zingiberales</taxon>
        <taxon>Musaceae</taxon>
        <taxon>Ensete</taxon>
    </lineage>
</organism>
<name>A0A426ZCY4_ENSVE</name>
<protein>
    <submittedName>
        <fullName evidence="1">Uncharacterized protein</fullName>
    </submittedName>
</protein>
<dbReference type="Proteomes" id="UP000287651">
    <property type="component" value="Unassembled WGS sequence"/>
</dbReference>
<comment type="caution">
    <text evidence="1">The sequence shown here is derived from an EMBL/GenBank/DDBJ whole genome shotgun (WGS) entry which is preliminary data.</text>
</comment>
<reference evidence="1 2" key="1">
    <citation type="journal article" date="2014" name="Agronomy (Basel)">
        <title>A Draft Genome Sequence for Ensete ventricosum, the Drought-Tolerant Tree Against Hunger.</title>
        <authorList>
            <person name="Harrison J."/>
            <person name="Moore K.A."/>
            <person name="Paszkiewicz K."/>
            <person name="Jones T."/>
            <person name="Grant M."/>
            <person name="Ambacheew D."/>
            <person name="Muzemil S."/>
            <person name="Studholme D.J."/>
        </authorList>
    </citation>
    <scope>NUCLEOTIDE SEQUENCE [LARGE SCALE GENOMIC DNA]</scope>
</reference>